<proteinExistence type="predicted"/>
<evidence type="ECO:0000313" key="2">
    <source>
        <dbReference type="Proteomes" id="UP001515480"/>
    </source>
</evidence>
<organism evidence="1 2">
    <name type="scientific">Prymnesium parvum</name>
    <name type="common">Toxic golden alga</name>
    <dbReference type="NCBI Taxonomy" id="97485"/>
    <lineage>
        <taxon>Eukaryota</taxon>
        <taxon>Haptista</taxon>
        <taxon>Haptophyta</taxon>
        <taxon>Prymnesiophyceae</taxon>
        <taxon>Prymnesiales</taxon>
        <taxon>Prymnesiaceae</taxon>
        <taxon>Prymnesium</taxon>
    </lineage>
</organism>
<keyword evidence="2" id="KW-1185">Reference proteome</keyword>
<dbReference type="Proteomes" id="UP001515480">
    <property type="component" value="Unassembled WGS sequence"/>
</dbReference>
<dbReference type="AlphaFoldDB" id="A0AB34JLG3"/>
<evidence type="ECO:0000313" key="1">
    <source>
        <dbReference type="EMBL" id="KAL1522087.1"/>
    </source>
</evidence>
<gene>
    <name evidence="1" type="ORF">AB1Y20_021730</name>
</gene>
<dbReference type="EMBL" id="JBGBPQ010000007">
    <property type="protein sequence ID" value="KAL1522087.1"/>
    <property type="molecule type" value="Genomic_DNA"/>
</dbReference>
<comment type="caution">
    <text evidence="1">The sequence shown here is derived from an EMBL/GenBank/DDBJ whole genome shotgun (WGS) entry which is preliminary data.</text>
</comment>
<accession>A0AB34JLG3</accession>
<sequence length="200" mass="22078">MARSKQLLGGARRSLARITACFEQCVAVPHFKLEPTRELARDSAQLRALGVERCGLAALRLERMFTRTQLSLKACRCDLASGASTRGKALPRRKGSQQPLCCRMRHHSAEAPARTPRGSLALSSRQQNVELVLHLAAQLVELRGVTAARTLAEAKHLVVISLKRTNFRAERLLRDERAEDLTHDERATGRARGCGVQKGP</sequence>
<reference evidence="1 2" key="1">
    <citation type="journal article" date="2024" name="Science">
        <title>Giant polyketide synthase enzymes in the biosynthesis of giant marine polyether toxins.</title>
        <authorList>
            <person name="Fallon T.R."/>
            <person name="Shende V.V."/>
            <person name="Wierzbicki I.H."/>
            <person name="Pendleton A.L."/>
            <person name="Watervoot N.F."/>
            <person name="Auber R.P."/>
            <person name="Gonzalez D.J."/>
            <person name="Wisecaver J.H."/>
            <person name="Moore B.S."/>
        </authorList>
    </citation>
    <scope>NUCLEOTIDE SEQUENCE [LARGE SCALE GENOMIC DNA]</scope>
    <source>
        <strain evidence="1 2">12B1</strain>
    </source>
</reference>
<name>A0AB34JLG3_PRYPA</name>
<protein>
    <submittedName>
        <fullName evidence="1">Uncharacterized protein</fullName>
    </submittedName>
</protein>